<dbReference type="GeneID" id="8859072"/>
<keyword evidence="1" id="KW-0472">Membrane</keyword>
<dbReference type="KEGG" id="ngr:NAEGRDRAFT_61374"/>
<keyword evidence="1" id="KW-0812">Transmembrane</keyword>
<evidence type="ECO:0000313" key="2">
    <source>
        <dbReference type="EMBL" id="EFC50749.1"/>
    </source>
</evidence>
<accession>D2UY78</accession>
<dbReference type="OrthoDB" id="10397510at2759"/>
<protein>
    <submittedName>
        <fullName evidence="2">Predicted protein</fullName>
    </submittedName>
</protein>
<dbReference type="OMA" id="TGDLFPM"/>
<proteinExistence type="predicted"/>
<name>D2UY78_NAEGR</name>
<dbReference type="EMBL" id="GG738845">
    <property type="protein sequence ID" value="EFC50749.1"/>
    <property type="molecule type" value="Genomic_DNA"/>
</dbReference>
<keyword evidence="3" id="KW-1185">Reference proteome</keyword>
<evidence type="ECO:0000256" key="1">
    <source>
        <dbReference type="SAM" id="Phobius"/>
    </source>
</evidence>
<keyword evidence="1" id="KW-1133">Transmembrane helix</keyword>
<sequence>MSFFQKLEHLRKQNGDKNFSTPSEITSGCINNDDSDDKIYDGNILEIKFDKDSESNKSTWKATLHFLTGDLFPMKNFVLSKKKETKSSTQRGEVSFLEQIISFIVEIISSSEGLGPGRVCMLIGCIFGLGGYLYYRWIYLRRREIRKDFVDFALEQKFKFIK</sequence>
<dbReference type="Proteomes" id="UP000006671">
    <property type="component" value="Unassembled WGS sequence"/>
</dbReference>
<organism evidence="3">
    <name type="scientific">Naegleria gruberi</name>
    <name type="common">Amoeba</name>
    <dbReference type="NCBI Taxonomy" id="5762"/>
    <lineage>
        <taxon>Eukaryota</taxon>
        <taxon>Discoba</taxon>
        <taxon>Heterolobosea</taxon>
        <taxon>Tetramitia</taxon>
        <taxon>Eutetramitia</taxon>
        <taxon>Vahlkampfiidae</taxon>
        <taxon>Naegleria</taxon>
    </lineage>
</organism>
<dbReference type="RefSeq" id="XP_002683493.1">
    <property type="nucleotide sequence ID" value="XM_002683447.1"/>
</dbReference>
<feature type="transmembrane region" description="Helical" evidence="1">
    <location>
        <begin position="115"/>
        <end position="135"/>
    </location>
</feature>
<dbReference type="VEuPathDB" id="AmoebaDB:NAEGRDRAFT_61374"/>
<evidence type="ECO:0000313" key="3">
    <source>
        <dbReference type="Proteomes" id="UP000006671"/>
    </source>
</evidence>
<reference evidence="2 3" key="1">
    <citation type="journal article" date="2010" name="Cell">
        <title>The genome of Naegleria gruberi illuminates early eukaryotic versatility.</title>
        <authorList>
            <person name="Fritz-Laylin L.K."/>
            <person name="Prochnik S.E."/>
            <person name="Ginger M.L."/>
            <person name="Dacks J.B."/>
            <person name="Carpenter M.L."/>
            <person name="Field M.C."/>
            <person name="Kuo A."/>
            <person name="Paredez A."/>
            <person name="Chapman J."/>
            <person name="Pham J."/>
            <person name="Shu S."/>
            <person name="Neupane R."/>
            <person name="Cipriano M."/>
            <person name="Mancuso J."/>
            <person name="Tu H."/>
            <person name="Salamov A."/>
            <person name="Lindquist E."/>
            <person name="Shapiro H."/>
            <person name="Lucas S."/>
            <person name="Grigoriev I.V."/>
            <person name="Cande W.Z."/>
            <person name="Fulton C."/>
            <person name="Rokhsar D.S."/>
            <person name="Dawson S.C."/>
        </authorList>
    </citation>
    <scope>NUCLEOTIDE SEQUENCE [LARGE SCALE GENOMIC DNA]</scope>
    <source>
        <strain evidence="2 3">NEG-M</strain>
    </source>
</reference>
<dbReference type="InParanoid" id="D2UY78"/>
<dbReference type="AlphaFoldDB" id="D2UY78"/>
<gene>
    <name evidence="2" type="ORF">NAEGRDRAFT_61374</name>
</gene>